<name>A0A1R1S8F3_9ACTN</name>
<feature type="compositionally biased region" description="Basic and acidic residues" evidence="1">
    <location>
        <begin position="85"/>
        <end position="95"/>
    </location>
</feature>
<dbReference type="EMBL" id="ASQP01000469">
    <property type="protein sequence ID" value="OMI34462.1"/>
    <property type="molecule type" value="Genomic_DNA"/>
</dbReference>
<evidence type="ECO:0000313" key="2">
    <source>
        <dbReference type="EMBL" id="OMI34462.1"/>
    </source>
</evidence>
<feature type="region of interest" description="Disordered" evidence="1">
    <location>
        <begin position="85"/>
        <end position="109"/>
    </location>
</feature>
<keyword evidence="3" id="KW-1185">Reference proteome</keyword>
<dbReference type="AlphaFoldDB" id="A0A1R1S8F3"/>
<dbReference type="STRING" id="67365.GCA_001704635_01673"/>
<dbReference type="Proteomes" id="UP000186168">
    <property type="component" value="Unassembled WGS sequence"/>
</dbReference>
<gene>
    <name evidence="2" type="ORF">SPAR_36801</name>
</gene>
<evidence type="ECO:0000313" key="3">
    <source>
        <dbReference type="Proteomes" id="UP000186168"/>
    </source>
</evidence>
<dbReference type="GeneID" id="96746620"/>
<evidence type="ECO:0000256" key="1">
    <source>
        <dbReference type="SAM" id="MobiDB-lite"/>
    </source>
</evidence>
<comment type="caution">
    <text evidence="2">The sequence shown here is derived from an EMBL/GenBank/DDBJ whole genome shotgun (WGS) entry which is preliminary data.</text>
</comment>
<accession>A0A1R1S8F3</accession>
<dbReference type="RefSeq" id="WP_065966537.1">
    <property type="nucleotide sequence ID" value="NZ_ASQP01000469.1"/>
</dbReference>
<reference evidence="2 3" key="1">
    <citation type="submission" date="2013-05" db="EMBL/GenBank/DDBJ databases">
        <title>Genome sequence of Streptomyces sparsogenes DSM 40356.</title>
        <authorList>
            <person name="Coyne S."/>
            <person name="Seebeck F.P."/>
        </authorList>
    </citation>
    <scope>NUCLEOTIDE SEQUENCE [LARGE SCALE GENOMIC DNA]</scope>
    <source>
        <strain evidence="2 3">DSM 40356</strain>
    </source>
</reference>
<sequence length="109" mass="12339">MTGRHRAIDRVAQLEAENHELVCQTIRLARENDTLQRQLDTTGIALTGAWADLETAVAEIRRLQQQHIDDTVRMARLRRDLHNARPRITRVDSTAERPTAPGSIPLRAA</sequence>
<protein>
    <submittedName>
        <fullName evidence="2">Uncharacterized protein</fullName>
    </submittedName>
</protein>
<proteinExistence type="predicted"/>
<organism evidence="2 3">
    <name type="scientific">Streptomyces sparsogenes DSM 40356</name>
    <dbReference type="NCBI Taxonomy" id="1331668"/>
    <lineage>
        <taxon>Bacteria</taxon>
        <taxon>Bacillati</taxon>
        <taxon>Actinomycetota</taxon>
        <taxon>Actinomycetes</taxon>
        <taxon>Kitasatosporales</taxon>
        <taxon>Streptomycetaceae</taxon>
        <taxon>Streptomyces</taxon>
    </lineage>
</organism>